<dbReference type="STRING" id="862517.HMPREF9225_1968"/>
<evidence type="ECO:0000313" key="4">
    <source>
        <dbReference type="Proteomes" id="UP000003280"/>
    </source>
</evidence>
<gene>
    <name evidence="3" type="ORF">HMPREF9225_1968</name>
</gene>
<protein>
    <submittedName>
        <fullName evidence="3">DNA-binding helix-turn-helix protein</fullName>
    </submittedName>
</protein>
<reference evidence="3 4" key="1">
    <citation type="submission" date="2010-07" db="EMBL/GenBank/DDBJ databases">
        <authorList>
            <person name="Muzny D."/>
            <person name="Qin X."/>
            <person name="Deng J."/>
            <person name="Jiang H."/>
            <person name="Liu Y."/>
            <person name="Qu J."/>
            <person name="Song X.-Z."/>
            <person name="Zhang L."/>
            <person name="Thornton R."/>
            <person name="Coyle M."/>
            <person name="Francisco L."/>
            <person name="Jackson L."/>
            <person name="Javaid M."/>
            <person name="Korchina V."/>
            <person name="Kovar C."/>
            <person name="Mata R."/>
            <person name="Mathew T."/>
            <person name="Ngo R."/>
            <person name="Nguyen L."/>
            <person name="Nguyen N."/>
            <person name="Okwuonu G."/>
            <person name="Ongeri F."/>
            <person name="Pham C."/>
            <person name="Simmons D."/>
            <person name="Wilczek-Boney K."/>
            <person name="Hale W."/>
            <person name="Jakkamsetti A."/>
            <person name="Pham P."/>
            <person name="Ruth R."/>
            <person name="San Lucas F."/>
            <person name="Warren J."/>
            <person name="Zhang J."/>
            <person name="Zhao Z."/>
            <person name="Zhou C."/>
            <person name="Zhu D."/>
            <person name="Lee S."/>
            <person name="Bess C."/>
            <person name="Blankenburg K."/>
            <person name="Forbes L."/>
            <person name="Fu Q."/>
            <person name="Gubbala S."/>
            <person name="Hirani K."/>
            <person name="Jayaseelan J.C."/>
            <person name="Lara F."/>
            <person name="Munidasa M."/>
            <person name="Palculict T."/>
            <person name="Patil S."/>
            <person name="Pu L.-L."/>
            <person name="Saada N."/>
            <person name="Tang L."/>
            <person name="Weissenberger G."/>
            <person name="Zhu Y."/>
            <person name="Hemphill L."/>
            <person name="Shang Y."/>
            <person name="Youmans B."/>
            <person name="Ayvaz T."/>
            <person name="Ross M."/>
            <person name="Santibanez J."/>
            <person name="Aqrawi P."/>
            <person name="Gross S."/>
            <person name="Joshi V."/>
            <person name="Fowler G."/>
            <person name="Nazareth L."/>
            <person name="Reid J."/>
            <person name="Worley K."/>
            <person name="Petrosino J."/>
            <person name="Highlander S."/>
            <person name="Gibbs R."/>
        </authorList>
    </citation>
    <scope>NUCLEOTIDE SEQUENCE [LARGE SCALE GENOMIC DNA]</scope>
    <source>
        <strain evidence="3 4">ATCC BAA-1640</strain>
    </source>
</reference>
<evidence type="ECO:0000313" key="3">
    <source>
        <dbReference type="EMBL" id="EFM24395.1"/>
    </source>
</evidence>
<dbReference type="RefSeq" id="WP_008902743.1">
    <property type="nucleotide sequence ID" value="NZ_GL397071.1"/>
</dbReference>
<dbReference type="CDD" id="cd00093">
    <property type="entry name" value="HTH_XRE"/>
    <property type="match status" value="1"/>
</dbReference>
<dbReference type="SMART" id="SM00530">
    <property type="entry name" value="HTH_XRE"/>
    <property type="match status" value="1"/>
</dbReference>
<dbReference type="OrthoDB" id="6315255at2"/>
<dbReference type="HOGENOM" id="CLU_066192_4_0_9"/>
<dbReference type="PANTHER" id="PTHR46558">
    <property type="entry name" value="TRACRIPTIONAL REGULATORY PROTEIN-RELATED-RELATED"/>
    <property type="match status" value="1"/>
</dbReference>
<dbReference type="Gene3D" id="1.10.260.40">
    <property type="entry name" value="lambda repressor-like DNA-binding domains"/>
    <property type="match status" value="1"/>
</dbReference>
<dbReference type="AlphaFoldDB" id="E0NP79"/>
<dbReference type="GO" id="GO:0003677">
    <property type="term" value="F:DNA binding"/>
    <property type="evidence" value="ECO:0007669"/>
    <property type="project" value="UniProtKB-KW"/>
</dbReference>
<evidence type="ECO:0000259" key="2">
    <source>
        <dbReference type="PROSITE" id="PS50943"/>
    </source>
</evidence>
<sequence>MNFGNKIKSLREEKGLTQKELADMLGTSLKTISNYEVKGTRPRTMKNFEKLAEIFDVNVNYLLTDEEYFIMQARDTYGYKGAKDAQDLVESMKGLFAGGELPEEDKDVVFKAISEAYWESKLKNKKYSKKTDDNE</sequence>
<dbReference type="Proteomes" id="UP000003280">
    <property type="component" value="Unassembled WGS sequence"/>
</dbReference>
<dbReference type="PROSITE" id="PS50943">
    <property type="entry name" value="HTH_CROC1"/>
    <property type="match status" value="1"/>
</dbReference>
<dbReference type="Pfam" id="PF12844">
    <property type="entry name" value="HTH_19"/>
    <property type="match status" value="1"/>
</dbReference>
<comment type="caution">
    <text evidence="3">The sequence shown here is derived from an EMBL/GenBank/DDBJ whole genome shotgun (WGS) entry which is preliminary data.</text>
</comment>
<dbReference type="eggNOG" id="COG1396">
    <property type="taxonomic scope" value="Bacteria"/>
</dbReference>
<dbReference type="InterPro" id="IPR010982">
    <property type="entry name" value="Lambda_DNA-bd_dom_sf"/>
</dbReference>
<dbReference type="PANTHER" id="PTHR46558:SF11">
    <property type="entry name" value="HTH-TYPE TRANSCRIPTIONAL REGULATOR XRE"/>
    <property type="match status" value="1"/>
</dbReference>
<organism evidence="3 4">
    <name type="scientific">Peptoniphilus duerdenii ATCC BAA-1640</name>
    <dbReference type="NCBI Taxonomy" id="862517"/>
    <lineage>
        <taxon>Bacteria</taxon>
        <taxon>Bacillati</taxon>
        <taxon>Bacillota</taxon>
        <taxon>Tissierellia</taxon>
        <taxon>Tissierellales</taxon>
        <taxon>Peptoniphilaceae</taxon>
        <taxon>Peptoniphilus</taxon>
    </lineage>
</organism>
<dbReference type="EMBL" id="AEEH01000054">
    <property type="protein sequence ID" value="EFM24395.1"/>
    <property type="molecule type" value="Genomic_DNA"/>
</dbReference>
<name>E0NP79_9FIRM</name>
<keyword evidence="4" id="KW-1185">Reference proteome</keyword>
<dbReference type="InterPro" id="IPR001387">
    <property type="entry name" value="Cro/C1-type_HTH"/>
</dbReference>
<dbReference type="SUPFAM" id="SSF47413">
    <property type="entry name" value="lambda repressor-like DNA-binding domains"/>
    <property type="match status" value="1"/>
</dbReference>
<evidence type="ECO:0000256" key="1">
    <source>
        <dbReference type="ARBA" id="ARBA00023125"/>
    </source>
</evidence>
<accession>E0NP79</accession>
<proteinExistence type="predicted"/>
<feature type="domain" description="HTH cro/C1-type" evidence="2">
    <location>
        <begin position="7"/>
        <end position="62"/>
    </location>
</feature>
<keyword evidence="1 3" id="KW-0238">DNA-binding</keyword>